<comment type="caution">
    <text evidence="9">The sequence shown here is derived from an EMBL/GenBank/DDBJ whole genome shotgun (WGS) entry which is preliminary data.</text>
</comment>
<feature type="transmembrane region" description="Helical" evidence="7">
    <location>
        <begin position="179"/>
        <end position="202"/>
    </location>
</feature>
<feature type="transmembrane region" description="Helical" evidence="7">
    <location>
        <begin position="287"/>
        <end position="307"/>
    </location>
</feature>
<dbReference type="EMBL" id="JAHLDV010000004">
    <property type="protein sequence ID" value="MBU3158751.1"/>
    <property type="molecule type" value="Genomic_DNA"/>
</dbReference>
<feature type="domain" description="ABC transmembrane type-1" evidence="8">
    <location>
        <begin position="95"/>
        <end position="308"/>
    </location>
</feature>
<keyword evidence="2 7" id="KW-0813">Transport</keyword>
<evidence type="ECO:0000256" key="4">
    <source>
        <dbReference type="ARBA" id="ARBA00022692"/>
    </source>
</evidence>
<evidence type="ECO:0000259" key="8">
    <source>
        <dbReference type="PROSITE" id="PS50928"/>
    </source>
</evidence>
<comment type="subcellular location">
    <subcellularLocation>
        <location evidence="1 7">Cell membrane</location>
        <topology evidence="1 7">Multi-pass membrane protein</topology>
    </subcellularLocation>
</comment>
<comment type="similarity">
    <text evidence="7">Belongs to the binding-protein-dependent transport system permease family.</text>
</comment>
<evidence type="ECO:0000256" key="6">
    <source>
        <dbReference type="ARBA" id="ARBA00023136"/>
    </source>
</evidence>
<keyword evidence="3" id="KW-1003">Cell membrane</keyword>
<evidence type="ECO:0000256" key="3">
    <source>
        <dbReference type="ARBA" id="ARBA00022475"/>
    </source>
</evidence>
<keyword evidence="6 7" id="KW-0472">Membrane</keyword>
<feature type="transmembrane region" description="Helical" evidence="7">
    <location>
        <begin position="132"/>
        <end position="153"/>
    </location>
</feature>
<feature type="transmembrane region" description="Helical" evidence="7">
    <location>
        <begin position="34"/>
        <end position="58"/>
    </location>
</feature>
<dbReference type="RefSeq" id="WP_216145961.1">
    <property type="nucleotide sequence ID" value="NZ_JAHLDV010000004.1"/>
</dbReference>
<dbReference type="PANTHER" id="PTHR30193">
    <property type="entry name" value="ABC TRANSPORTER PERMEASE PROTEIN"/>
    <property type="match status" value="1"/>
</dbReference>
<dbReference type="Pfam" id="PF00528">
    <property type="entry name" value="BPD_transp_1"/>
    <property type="match status" value="1"/>
</dbReference>
<evidence type="ECO:0000256" key="1">
    <source>
        <dbReference type="ARBA" id="ARBA00004651"/>
    </source>
</evidence>
<evidence type="ECO:0000256" key="2">
    <source>
        <dbReference type="ARBA" id="ARBA00022448"/>
    </source>
</evidence>
<keyword evidence="4 7" id="KW-0812">Transmembrane</keyword>
<feature type="transmembrane region" description="Helical" evidence="7">
    <location>
        <begin position="233"/>
        <end position="253"/>
    </location>
</feature>
<feature type="transmembrane region" description="Helical" evidence="7">
    <location>
        <begin position="100"/>
        <end position="120"/>
    </location>
</feature>
<dbReference type="PROSITE" id="PS50928">
    <property type="entry name" value="ABC_TM1"/>
    <property type="match status" value="1"/>
</dbReference>
<evidence type="ECO:0000256" key="5">
    <source>
        <dbReference type="ARBA" id="ARBA00022989"/>
    </source>
</evidence>
<proteinExistence type="inferred from homology"/>
<dbReference type="InterPro" id="IPR051393">
    <property type="entry name" value="ABC_transporter_permease"/>
</dbReference>
<name>A0ABS6BPB5_9CLOT</name>
<dbReference type="Proteomes" id="UP000776252">
    <property type="component" value="Unassembled WGS sequence"/>
</dbReference>
<gene>
    <name evidence="9" type="ORF">KPL37_03045</name>
</gene>
<keyword evidence="10" id="KW-1185">Reference proteome</keyword>
<reference evidence="9 10" key="1">
    <citation type="submission" date="2021-06" db="EMBL/GenBank/DDBJ databases">
        <title>Clostridia strains as spoilage organisms.</title>
        <authorList>
            <person name="Wambui J."/>
            <person name="Stephan R."/>
            <person name="Stevens M.J.A."/>
        </authorList>
    </citation>
    <scope>NUCLEOTIDE SEQUENCE [LARGE SCALE GENOMIC DNA]</scope>
    <source>
        <strain evidence="9 10">DSM 14204</strain>
    </source>
</reference>
<keyword evidence="5 7" id="KW-1133">Transmembrane helix</keyword>
<evidence type="ECO:0000313" key="10">
    <source>
        <dbReference type="Proteomes" id="UP000776252"/>
    </source>
</evidence>
<protein>
    <submittedName>
        <fullName evidence="9">Sugar ABC transporter permease</fullName>
    </submittedName>
</protein>
<evidence type="ECO:0000313" key="9">
    <source>
        <dbReference type="EMBL" id="MBU3158751.1"/>
    </source>
</evidence>
<dbReference type="CDD" id="cd06261">
    <property type="entry name" value="TM_PBP2"/>
    <property type="match status" value="1"/>
</dbReference>
<dbReference type="PANTHER" id="PTHR30193:SF37">
    <property type="entry name" value="INNER MEMBRANE ABC TRANSPORTER PERMEASE PROTEIN YCJO"/>
    <property type="match status" value="1"/>
</dbReference>
<accession>A0ABS6BPB5</accession>
<organism evidence="9 10">
    <name type="scientific">Clostridium frigoris</name>
    <dbReference type="NCBI Taxonomy" id="205327"/>
    <lineage>
        <taxon>Bacteria</taxon>
        <taxon>Bacillati</taxon>
        <taxon>Bacillota</taxon>
        <taxon>Clostridia</taxon>
        <taxon>Eubacteriales</taxon>
        <taxon>Clostridiaceae</taxon>
        <taxon>Clostridium</taxon>
    </lineage>
</organism>
<evidence type="ECO:0000256" key="7">
    <source>
        <dbReference type="RuleBase" id="RU363032"/>
    </source>
</evidence>
<sequence length="317" mass="35623">MSIIETPNENKPIKVKKTPKVFFTNKKRESIDGWLFVAPFVILTLVFLIGPIIVAFILSFKQYSLLDQTTILGAKSVGIDNYIKVFKDPVFLQALKNTCLYSIGVVPLQLIISLLLALVVDSKIKAKAFFRVAYYIPTLTSIVAVSTIFLFLFKKDGIFNKFLSIFGIAGRTWFNDPNFALMAIILMAVWSSVGVTMIIFLAGLQEIPQTVYEAAEIDGANKFQRFFKITLPLIKPTVFFNLVMTIIGTLQMFDQAYVISGGNGGPLNSTMTVVLYLYNKGFKEFEMGYASAIAFVLFLIIFTLTLIQKRLFKEEPQ</sequence>
<dbReference type="InterPro" id="IPR000515">
    <property type="entry name" value="MetI-like"/>
</dbReference>